<organism evidence="1 2">
    <name type="scientific">Yinghuangia soli</name>
    <dbReference type="NCBI Taxonomy" id="2908204"/>
    <lineage>
        <taxon>Bacteria</taxon>
        <taxon>Bacillati</taxon>
        <taxon>Actinomycetota</taxon>
        <taxon>Actinomycetes</taxon>
        <taxon>Kitasatosporales</taxon>
        <taxon>Streptomycetaceae</taxon>
        <taxon>Yinghuangia</taxon>
    </lineage>
</organism>
<protein>
    <submittedName>
        <fullName evidence="1">Haloacid dehalogenase-like hydrolase</fullName>
    </submittedName>
</protein>
<dbReference type="Proteomes" id="UP001165378">
    <property type="component" value="Unassembled WGS sequence"/>
</dbReference>
<dbReference type="RefSeq" id="WP_235051979.1">
    <property type="nucleotide sequence ID" value="NZ_JAKFHA010000005.1"/>
</dbReference>
<evidence type="ECO:0000313" key="1">
    <source>
        <dbReference type="EMBL" id="MCF2527805.1"/>
    </source>
</evidence>
<evidence type="ECO:0000313" key="2">
    <source>
        <dbReference type="Proteomes" id="UP001165378"/>
    </source>
</evidence>
<proteinExistence type="predicted"/>
<keyword evidence="1" id="KW-0378">Hydrolase</keyword>
<gene>
    <name evidence="1" type="ORF">LZ495_11325</name>
</gene>
<dbReference type="GO" id="GO:0016787">
    <property type="term" value="F:hydrolase activity"/>
    <property type="evidence" value="ECO:0007669"/>
    <property type="project" value="UniProtKB-KW"/>
</dbReference>
<dbReference type="InterPro" id="IPR023198">
    <property type="entry name" value="PGP-like_dom2"/>
</dbReference>
<keyword evidence="2" id="KW-1185">Reference proteome</keyword>
<dbReference type="AlphaFoldDB" id="A0AA41TZY6"/>
<sequence>MLESEGGAAGGHVLVLWDIDLTLVRSGPATLTAFDDALSAVAGKRLTEKIDFGGRTDLHIAREMLRAHGVLPTDDLITRLLDSFATAFEQDEEARSAGYALPGAREAVHALAAPDIHQSILTGNMARTAPLKLALLGDAAALLRTDTGAYGDDHEDRNKLVPLARRRATAATGHPYQGRRTVLIGDTVHDVEAALRNDAAVIAVASGRTSAETLTAAGAHTVLPDLTDTELVVSAIRTLTREESAA</sequence>
<dbReference type="Pfam" id="PF12710">
    <property type="entry name" value="HAD"/>
    <property type="match status" value="1"/>
</dbReference>
<accession>A0AA41TZY6</accession>
<dbReference type="Gene3D" id="3.40.50.1000">
    <property type="entry name" value="HAD superfamily/HAD-like"/>
    <property type="match status" value="1"/>
</dbReference>
<dbReference type="SUPFAM" id="SSF56784">
    <property type="entry name" value="HAD-like"/>
    <property type="match status" value="1"/>
</dbReference>
<dbReference type="InterPro" id="IPR023214">
    <property type="entry name" value="HAD_sf"/>
</dbReference>
<dbReference type="Gene3D" id="1.10.150.240">
    <property type="entry name" value="Putative phosphatase, domain 2"/>
    <property type="match status" value="1"/>
</dbReference>
<dbReference type="EMBL" id="JAKFHA010000005">
    <property type="protein sequence ID" value="MCF2527805.1"/>
    <property type="molecule type" value="Genomic_DNA"/>
</dbReference>
<dbReference type="InterPro" id="IPR036412">
    <property type="entry name" value="HAD-like_sf"/>
</dbReference>
<comment type="caution">
    <text evidence="1">The sequence shown here is derived from an EMBL/GenBank/DDBJ whole genome shotgun (WGS) entry which is preliminary data.</text>
</comment>
<reference evidence="1" key="1">
    <citation type="submission" date="2022-01" db="EMBL/GenBank/DDBJ databases">
        <title>Genome-Based Taxonomic Classification of the Phylum Actinobacteria.</title>
        <authorList>
            <person name="Gao Y."/>
        </authorList>
    </citation>
    <scope>NUCLEOTIDE SEQUENCE</scope>
    <source>
        <strain evidence="1">KLBMP 8922</strain>
    </source>
</reference>
<name>A0AA41TZY6_9ACTN</name>